<dbReference type="EMBL" id="JBCGBO010000007">
    <property type="protein sequence ID" value="KAK9188976.1"/>
    <property type="molecule type" value="Genomic_DNA"/>
</dbReference>
<organism evidence="2 3">
    <name type="scientific">Citrus x changshan-huyou</name>
    <dbReference type="NCBI Taxonomy" id="2935761"/>
    <lineage>
        <taxon>Eukaryota</taxon>
        <taxon>Viridiplantae</taxon>
        <taxon>Streptophyta</taxon>
        <taxon>Embryophyta</taxon>
        <taxon>Tracheophyta</taxon>
        <taxon>Spermatophyta</taxon>
        <taxon>Magnoliopsida</taxon>
        <taxon>eudicotyledons</taxon>
        <taxon>Gunneridae</taxon>
        <taxon>Pentapetalae</taxon>
        <taxon>rosids</taxon>
        <taxon>malvids</taxon>
        <taxon>Sapindales</taxon>
        <taxon>Rutaceae</taxon>
        <taxon>Aurantioideae</taxon>
        <taxon>Citrus</taxon>
    </lineage>
</organism>
<keyword evidence="1" id="KW-1133">Transmembrane helix</keyword>
<dbReference type="PANTHER" id="PTHR35987:SF3">
    <property type="entry name" value="PROTEIN PLASTID REDOX INSENSITIVE 2-LIKE ISOFORM X1"/>
    <property type="match status" value="1"/>
</dbReference>
<evidence type="ECO:0000256" key="1">
    <source>
        <dbReference type="SAM" id="Phobius"/>
    </source>
</evidence>
<dbReference type="PANTHER" id="PTHR35987">
    <property type="entry name" value="PROTEIN PLASTID REDOX INSENSITIVE 2, CHLOROPLASTIC-RELATED"/>
    <property type="match status" value="1"/>
</dbReference>
<name>A0AAP0QKE9_9ROSI</name>
<evidence type="ECO:0000313" key="3">
    <source>
        <dbReference type="Proteomes" id="UP001428341"/>
    </source>
</evidence>
<dbReference type="InterPro" id="IPR039349">
    <property type="entry name" value="PRIN2"/>
</dbReference>
<reference evidence="2 3" key="1">
    <citation type="submission" date="2024-05" db="EMBL/GenBank/DDBJ databases">
        <title>Haplotype-resolved chromosome-level genome assembly of Huyou (Citrus changshanensis).</title>
        <authorList>
            <person name="Miao C."/>
            <person name="Chen W."/>
            <person name="Wu Y."/>
            <person name="Wang L."/>
            <person name="Zhao S."/>
            <person name="Grierson D."/>
            <person name="Xu C."/>
            <person name="Chen K."/>
        </authorList>
    </citation>
    <scope>NUCLEOTIDE SEQUENCE [LARGE SCALE GENOMIC DNA]</scope>
    <source>
        <strain evidence="2">01-14</strain>
        <tissue evidence="2">Leaf</tissue>
    </source>
</reference>
<dbReference type="AlphaFoldDB" id="A0AAP0QKE9"/>
<sequence length="176" mass="20033">MTVTASPKKAQFQILNFGLVPSAQLGQNGPPRVLLSAAHSPSRQNTIHRHYHRQHSYPTHSLRHCSIFTPFIIFFFISLTLSQTSLQTLTELLLPQKYTYPDPTPEFAEAETHEFRDEILKKLSKDKETFGDERDTVNEVFNDFLHKEYGGPGTLLVEPFTDMLIAPKERKLPAGP</sequence>
<keyword evidence="1" id="KW-0472">Membrane</keyword>
<accession>A0AAP0QKE9</accession>
<dbReference type="Proteomes" id="UP001428341">
    <property type="component" value="Unassembled WGS sequence"/>
</dbReference>
<gene>
    <name evidence="2" type="ORF">WN944_020381</name>
</gene>
<evidence type="ECO:0000313" key="2">
    <source>
        <dbReference type="EMBL" id="KAK9188976.1"/>
    </source>
</evidence>
<keyword evidence="1" id="KW-0812">Transmembrane</keyword>
<dbReference type="GO" id="GO:0010468">
    <property type="term" value="P:regulation of gene expression"/>
    <property type="evidence" value="ECO:0007669"/>
    <property type="project" value="InterPro"/>
</dbReference>
<feature type="transmembrane region" description="Helical" evidence="1">
    <location>
        <begin position="62"/>
        <end position="81"/>
    </location>
</feature>
<comment type="caution">
    <text evidence="2">The sequence shown here is derived from an EMBL/GenBank/DDBJ whole genome shotgun (WGS) entry which is preliminary data.</text>
</comment>
<keyword evidence="3" id="KW-1185">Reference proteome</keyword>
<proteinExistence type="predicted"/>
<protein>
    <submittedName>
        <fullName evidence="2">Uncharacterized protein</fullName>
    </submittedName>
</protein>